<reference evidence="2 3" key="1">
    <citation type="submission" date="2019-03" db="EMBL/GenBank/DDBJ databases">
        <title>Genomic analyses of the natural microbiome of Caenorhabditis elegans.</title>
        <authorList>
            <person name="Samuel B."/>
        </authorList>
    </citation>
    <scope>NUCLEOTIDE SEQUENCE [LARGE SCALE GENOMIC DNA]</scope>
    <source>
        <strain evidence="2 3">BIGb0156</strain>
    </source>
</reference>
<gene>
    <name evidence="2" type="ORF">EC847_10119</name>
</gene>
<dbReference type="InterPro" id="IPR046730">
    <property type="entry name" value="DUF6622"/>
</dbReference>
<dbReference type="Proteomes" id="UP000295530">
    <property type="component" value="Unassembled WGS sequence"/>
</dbReference>
<sequence>MLEFVAHMLIGTPIWVYVLFVFLLIRGIKARQPATVTLERLSIIPLIFLAWDLYDLVLYRDLTLNVVMLWMAVLIIGAALGYWLIKPERLSRGSAPRTINRPADYSALPLMMTAFVIKYVFGVMAAVSPQTLQQPGMSATAVVVGGLFAGSFIGKFTRYLQCDFTRTQKGI</sequence>
<dbReference type="RefSeq" id="WP_133459744.1">
    <property type="nucleotide sequence ID" value="NZ_SNVX01000001.1"/>
</dbReference>
<feature type="transmembrane region" description="Helical" evidence="1">
    <location>
        <begin position="139"/>
        <end position="160"/>
    </location>
</feature>
<keyword evidence="1" id="KW-0472">Membrane</keyword>
<dbReference type="EMBL" id="SNVX01000001">
    <property type="protein sequence ID" value="TDN64096.1"/>
    <property type="molecule type" value="Genomic_DNA"/>
</dbReference>
<proteinExistence type="predicted"/>
<evidence type="ECO:0000313" key="3">
    <source>
        <dbReference type="Proteomes" id="UP000295530"/>
    </source>
</evidence>
<comment type="caution">
    <text evidence="2">The sequence shown here is derived from an EMBL/GenBank/DDBJ whole genome shotgun (WGS) entry which is preliminary data.</text>
</comment>
<name>A0A4R6EYV6_SCAGO</name>
<feature type="transmembrane region" description="Helical" evidence="1">
    <location>
        <begin position="37"/>
        <end position="54"/>
    </location>
</feature>
<protein>
    <submittedName>
        <fullName evidence="2">Uncharacterized protein</fullName>
    </submittedName>
</protein>
<feature type="transmembrane region" description="Helical" evidence="1">
    <location>
        <begin position="66"/>
        <end position="85"/>
    </location>
</feature>
<feature type="transmembrane region" description="Helical" evidence="1">
    <location>
        <begin position="106"/>
        <end position="127"/>
    </location>
</feature>
<dbReference type="OrthoDB" id="3034721at2"/>
<evidence type="ECO:0000256" key="1">
    <source>
        <dbReference type="SAM" id="Phobius"/>
    </source>
</evidence>
<dbReference type="Pfam" id="PF20327">
    <property type="entry name" value="DUF6622"/>
    <property type="match status" value="1"/>
</dbReference>
<accession>A0A4R6EYV6</accession>
<evidence type="ECO:0000313" key="2">
    <source>
        <dbReference type="EMBL" id="TDN64096.1"/>
    </source>
</evidence>
<dbReference type="AlphaFoldDB" id="A0A4R6EYV6"/>
<feature type="transmembrane region" description="Helical" evidence="1">
    <location>
        <begin position="6"/>
        <end position="25"/>
    </location>
</feature>
<keyword evidence="3" id="KW-1185">Reference proteome</keyword>
<organism evidence="2 3">
    <name type="scientific">Scandinavium goeteborgense</name>
    <dbReference type="NCBI Taxonomy" id="1851514"/>
    <lineage>
        <taxon>Bacteria</taxon>
        <taxon>Pseudomonadati</taxon>
        <taxon>Pseudomonadota</taxon>
        <taxon>Gammaproteobacteria</taxon>
        <taxon>Enterobacterales</taxon>
        <taxon>Enterobacteriaceae</taxon>
        <taxon>Scandinavium</taxon>
    </lineage>
</organism>
<keyword evidence="1" id="KW-1133">Transmembrane helix</keyword>
<keyword evidence="1" id="KW-0812">Transmembrane</keyword>